<dbReference type="Proteomes" id="UP001499843">
    <property type="component" value="Unassembled WGS sequence"/>
</dbReference>
<evidence type="ECO:0000259" key="6">
    <source>
        <dbReference type="PROSITE" id="PS50921"/>
    </source>
</evidence>
<feature type="compositionally biased region" description="Low complexity" evidence="4">
    <location>
        <begin position="177"/>
        <end position="193"/>
    </location>
</feature>
<name>A0ABN3CTU9_9ACTN</name>
<feature type="region of interest" description="Disordered" evidence="4">
    <location>
        <begin position="114"/>
        <end position="199"/>
    </location>
</feature>
<evidence type="ECO:0000256" key="4">
    <source>
        <dbReference type="SAM" id="MobiDB-lite"/>
    </source>
</evidence>
<dbReference type="InterPro" id="IPR000014">
    <property type="entry name" value="PAS"/>
</dbReference>
<dbReference type="EMBL" id="BAAAQX010000029">
    <property type="protein sequence ID" value="GAA2212877.1"/>
    <property type="molecule type" value="Genomic_DNA"/>
</dbReference>
<reference evidence="7 8" key="1">
    <citation type="journal article" date="2019" name="Int. J. Syst. Evol. Microbiol.">
        <title>The Global Catalogue of Microorganisms (GCM) 10K type strain sequencing project: providing services to taxonomists for standard genome sequencing and annotation.</title>
        <authorList>
            <consortium name="The Broad Institute Genomics Platform"/>
            <consortium name="The Broad Institute Genome Sequencing Center for Infectious Disease"/>
            <person name="Wu L."/>
            <person name="Ma J."/>
        </authorList>
    </citation>
    <scope>NUCLEOTIDE SEQUENCE [LARGE SCALE GENOMIC DNA]</scope>
    <source>
        <strain evidence="7 8">JCM 16114</strain>
    </source>
</reference>
<dbReference type="PANTHER" id="PTHR43156">
    <property type="entry name" value="STAGE II SPORULATION PROTEIN E-RELATED"/>
    <property type="match status" value="1"/>
</dbReference>
<dbReference type="Pfam" id="PF03861">
    <property type="entry name" value="ANTAR"/>
    <property type="match status" value="1"/>
</dbReference>
<evidence type="ECO:0000256" key="3">
    <source>
        <dbReference type="ARBA" id="ARBA00023163"/>
    </source>
</evidence>
<dbReference type="InterPro" id="IPR000700">
    <property type="entry name" value="PAS-assoc_C"/>
</dbReference>
<dbReference type="RefSeq" id="WP_344487783.1">
    <property type="nucleotide sequence ID" value="NZ_BAAAQX010000029.1"/>
</dbReference>
<dbReference type="Pfam" id="PF07228">
    <property type="entry name" value="SpoIIE"/>
    <property type="match status" value="1"/>
</dbReference>
<gene>
    <name evidence="7" type="ORF">GCM10009850_083390</name>
</gene>
<dbReference type="Gene3D" id="1.10.10.10">
    <property type="entry name" value="Winged helix-like DNA-binding domain superfamily/Winged helix DNA-binding domain"/>
    <property type="match status" value="1"/>
</dbReference>
<dbReference type="Gene3D" id="3.30.450.20">
    <property type="entry name" value="PAS domain"/>
    <property type="match status" value="1"/>
</dbReference>
<dbReference type="SMART" id="SM01012">
    <property type="entry name" value="ANTAR"/>
    <property type="match status" value="1"/>
</dbReference>
<dbReference type="SUPFAM" id="SSF55785">
    <property type="entry name" value="PYP-like sensor domain (PAS domain)"/>
    <property type="match status" value="1"/>
</dbReference>
<dbReference type="InterPro" id="IPR005561">
    <property type="entry name" value="ANTAR"/>
</dbReference>
<accession>A0ABN3CTU9</accession>
<dbReference type="InterPro" id="IPR001932">
    <property type="entry name" value="PPM-type_phosphatase-like_dom"/>
</dbReference>
<protein>
    <submittedName>
        <fullName evidence="7">SpoIIE family protein phosphatase</fullName>
    </submittedName>
</protein>
<dbReference type="Gene3D" id="3.30.450.40">
    <property type="match status" value="1"/>
</dbReference>
<dbReference type="PANTHER" id="PTHR43156:SF2">
    <property type="entry name" value="STAGE II SPORULATION PROTEIN E"/>
    <property type="match status" value="1"/>
</dbReference>
<dbReference type="Gene3D" id="3.60.40.10">
    <property type="entry name" value="PPM-type phosphatase domain"/>
    <property type="match status" value="1"/>
</dbReference>
<evidence type="ECO:0000259" key="5">
    <source>
        <dbReference type="PROSITE" id="PS50113"/>
    </source>
</evidence>
<keyword evidence="8" id="KW-1185">Reference proteome</keyword>
<feature type="domain" description="ANTAR" evidence="6">
    <location>
        <begin position="34"/>
        <end position="95"/>
    </location>
</feature>
<evidence type="ECO:0000256" key="2">
    <source>
        <dbReference type="ARBA" id="ARBA00023015"/>
    </source>
</evidence>
<evidence type="ECO:0000313" key="8">
    <source>
        <dbReference type="Proteomes" id="UP001499843"/>
    </source>
</evidence>
<dbReference type="Pfam" id="PF13185">
    <property type="entry name" value="GAF_2"/>
    <property type="match status" value="1"/>
</dbReference>
<dbReference type="SUPFAM" id="SSF81606">
    <property type="entry name" value="PP2C-like"/>
    <property type="match status" value="1"/>
</dbReference>
<dbReference type="InterPro" id="IPR036457">
    <property type="entry name" value="PPM-type-like_dom_sf"/>
</dbReference>
<feature type="domain" description="PAC" evidence="5">
    <location>
        <begin position="568"/>
        <end position="620"/>
    </location>
</feature>
<keyword evidence="1" id="KW-0378">Hydrolase</keyword>
<keyword evidence="2" id="KW-0805">Transcription regulation</keyword>
<dbReference type="InterPro" id="IPR052016">
    <property type="entry name" value="Bact_Sigma-Reg"/>
</dbReference>
<sequence length="868" mass="91158">MHDLQHPAAPDAGAAGSPELPDAATNVGRLAATIERLREAVREAQHVAEGRALIEVAKGILIERLGCGLTEAARQIATLAEQAGVSPIEMSADIINHAARDRISETAREFLNAARSGDAPPAAGHDRPGTDPASGRGPASAAGPTSGRGLASGAGPVSGRGLASGAGPASGTGPASGVGAASGSASGTVSSAGAGAGNGAGVAVRMRSAENGMLQAGDAQAVAESLLQHALTPLGATAVAVWVAGHDASLSLAGYAGFNEAEAARWRYVPPGVATPARRALTERKAIWLRALSDVGLPSIGWHATPGGGRASVPAGTGGRVLGVLEISWPEPLETPSPQIVKQIEALAELCAHTLERPVGTPAPAPPSELTDLADVLPDAAMVLQPCLSADGRLTDFRIRHTNRRFTDPAGRPAAMVTGALLLEAYPLAAQDDGLFSKIERVHATGEPFQSDRVTLTALVDQVPLASVAHVSITRHGDDVLMIWRLQDEATRLASLLQHAQRLGRIGGFEENALTGEITWNSQLYSLYGMDPGEPPIPLELLAQHAHPDDAVVIGRFLRTVLHHRQPASAAFRLQRRDGIARHIRVVAEPTLSDEGHLLAIRGAYQDISSQHWTEMALAATRDQLAHTEQQAAERNRLALQLQRAIMPASQQPVEAFGLDVAVRYRPAEKEHLVGGDWYDAVILPSKKILLAVGDVAGHGIEAATGMVVLRNALRGLAATGAGPGQLLAWLNMVAHHLTENVTATAICGLYDPDTHVLSWARAGHLPPILVRDGQAVELDMISGVLLGALSDMTYEESQIQLAHDDVLLMYTDGLIERRDLPLHQAQQQLLRTATHPSTGLGQRLDHLLTHSKSDTDDDTCLVGIQLH</sequence>
<proteinExistence type="predicted"/>
<dbReference type="SMART" id="SM00331">
    <property type="entry name" value="PP2C_SIG"/>
    <property type="match status" value="1"/>
</dbReference>
<dbReference type="SUPFAM" id="SSF55781">
    <property type="entry name" value="GAF domain-like"/>
    <property type="match status" value="1"/>
</dbReference>
<evidence type="ECO:0000256" key="1">
    <source>
        <dbReference type="ARBA" id="ARBA00022801"/>
    </source>
</evidence>
<feature type="compositionally biased region" description="Low complexity" evidence="4">
    <location>
        <begin position="7"/>
        <end position="16"/>
    </location>
</feature>
<feature type="region of interest" description="Disordered" evidence="4">
    <location>
        <begin position="1"/>
        <end position="23"/>
    </location>
</feature>
<dbReference type="InterPro" id="IPR035965">
    <property type="entry name" value="PAS-like_dom_sf"/>
</dbReference>
<dbReference type="InterPro" id="IPR013655">
    <property type="entry name" value="PAS_fold_3"/>
</dbReference>
<feature type="compositionally biased region" description="Low complexity" evidence="4">
    <location>
        <begin position="132"/>
        <end position="149"/>
    </location>
</feature>
<dbReference type="InterPro" id="IPR003018">
    <property type="entry name" value="GAF"/>
</dbReference>
<dbReference type="InterPro" id="IPR029016">
    <property type="entry name" value="GAF-like_dom_sf"/>
</dbReference>
<dbReference type="InterPro" id="IPR036388">
    <property type="entry name" value="WH-like_DNA-bd_sf"/>
</dbReference>
<keyword evidence="3" id="KW-0804">Transcription</keyword>
<comment type="caution">
    <text evidence="7">The sequence shown here is derived from an EMBL/GenBank/DDBJ whole genome shotgun (WGS) entry which is preliminary data.</text>
</comment>
<dbReference type="CDD" id="cd00130">
    <property type="entry name" value="PAS"/>
    <property type="match status" value="1"/>
</dbReference>
<feature type="compositionally biased region" description="Gly residues" evidence="4">
    <location>
        <begin position="150"/>
        <end position="176"/>
    </location>
</feature>
<organism evidence="7 8">
    <name type="scientific">Nonomuraea monospora</name>
    <dbReference type="NCBI Taxonomy" id="568818"/>
    <lineage>
        <taxon>Bacteria</taxon>
        <taxon>Bacillati</taxon>
        <taxon>Actinomycetota</taxon>
        <taxon>Actinomycetes</taxon>
        <taxon>Streptosporangiales</taxon>
        <taxon>Streptosporangiaceae</taxon>
        <taxon>Nonomuraea</taxon>
    </lineage>
</organism>
<evidence type="ECO:0000313" key="7">
    <source>
        <dbReference type="EMBL" id="GAA2212877.1"/>
    </source>
</evidence>
<dbReference type="PROSITE" id="PS50921">
    <property type="entry name" value="ANTAR"/>
    <property type="match status" value="1"/>
</dbReference>
<dbReference type="PROSITE" id="PS50113">
    <property type="entry name" value="PAC"/>
    <property type="match status" value="1"/>
</dbReference>
<dbReference type="Pfam" id="PF08447">
    <property type="entry name" value="PAS_3"/>
    <property type="match status" value="1"/>
</dbReference>